<reference evidence="1" key="1">
    <citation type="submission" date="2020-01" db="EMBL/GenBank/DDBJ databases">
        <authorList>
            <person name="Meier V. D."/>
            <person name="Meier V D."/>
        </authorList>
    </citation>
    <scope>NUCLEOTIDE SEQUENCE</scope>
    <source>
        <strain evidence="1">HLG_WM_MAG_01</strain>
    </source>
</reference>
<accession>A0A6S6U911</accession>
<sequence length="75" mass="8719">MITLFFRSHDARGNAYDRLDTVQHLIRYGNIGRIWGLGERNRIRKNVPTLNQRGNITICIPTLCLSSFSLQYPKK</sequence>
<dbReference type="EMBL" id="CACVAS010000117">
    <property type="protein sequence ID" value="CAA6824086.1"/>
    <property type="molecule type" value="Genomic_DNA"/>
</dbReference>
<gene>
    <name evidence="1" type="ORF">HELGO_WM1030</name>
</gene>
<protein>
    <submittedName>
        <fullName evidence="1">Uncharacterized protein</fullName>
    </submittedName>
</protein>
<organism evidence="1">
    <name type="scientific">uncultured Sulfurovum sp</name>
    <dbReference type="NCBI Taxonomy" id="269237"/>
    <lineage>
        <taxon>Bacteria</taxon>
        <taxon>Pseudomonadati</taxon>
        <taxon>Campylobacterota</taxon>
        <taxon>Epsilonproteobacteria</taxon>
        <taxon>Campylobacterales</taxon>
        <taxon>Sulfurovaceae</taxon>
        <taxon>Sulfurovum</taxon>
        <taxon>environmental samples</taxon>
    </lineage>
</organism>
<proteinExistence type="predicted"/>
<name>A0A6S6U911_9BACT</name>
<evidence type="ECO:0000313" key="1">
    <source>
        <dbReference type="EMBL" id="CAA6824086.1"/>
    </source>
</evidence>
<dbReference type="AlphaFoldDB" id="A0A6S6U911"/>